<feature type="region of interest" description="Disordered" evidence="1">
    <location>
        <begin position="71"/>
        <end position="97"/>
    </location>
</feature>
<keyword evidence="3" id="KW-0456">Lyase</keyword>
<keyword evidence="4" id="KW-1185">Reference proteome</keyword>
<dbReference type="InterPro" id="IPR012669">
    <property type="entry name" value="Pectate_lyase"/>
</dbReference>
<keyword evidence="2" id="KW-0732">Signal</keyword>
<dbReference type="AlphaFoldDB" id="A0A428MLR2"/>
<feature type="chain" id="PRO_5019161499" evidence="2">
    <location>
        <begin position="25"/>
        <end position="438"/>
    </location>
</feature>
<dbReference type="SUPFAM" id="SSF81853">
    <property type="entry name" value="Family 10 polysaccharide lyase"/>
    <property type="match status" value="1"/>
</dbReference>
<feature type="signal peptide" evidence="2">
    <location>
        <begin position="1"/>
        <end position="24"/>
    </location>
</feature>
<dbReference type="Proteomes" id="UP000269669">
    <property type="component" value="Unassembled WGS sequence"/>
</dbReference>
<dbReference type="NCBIfam" id="TIGR02474">
    <property type="entry name" value="pec_lyase"/>
    <property type="match status" value="1"/>
</dbReference>
<evidence type="ECO:0000313" key="3">
    <source>
        <dbReference type="EMBL" id="RSL17837.1"/>
    </source>
</evidence>
<proteinExistence type="predicted"/>
<feature type="compositionally biased region" description="Polar residues" evidence="1">
    <location>
        <begin position="133"/>
        <end position="145"/>
    </location>
</feature>
<comment type="caution">
    <text evidence="3">The sequence shown here is derived from an EMBL/GenBank/DDBJ whole genome shotgun (WGS) entry which is preliminary data.</text>
</comment>
<reference evidence="3 4" key="1">
    <citation type="submission" date="2018-12" db="EMBL/GenBank/DDBJ databases">
        <title>Sequencing of bacterial isolates from soil warming experiment in Harvard Forest, Massachusetts, USA.</title>
        <authorList>
            <person name="Deangelis K."/>
        </authorList>
    </citation>
    <scope>NUCLEOTIDE SEQUENCE [LARGE SCALE GENOMIC DNA]</scope>
    <source>
        <strain evidence="3 4">EB153</strain>
    </source>
</reference>
<dbReference type="GO" id="GO:0016829">
    <property type="term" value="F:lyase activity"/>
    <property type="evidence" value="ECO:0007669"/>
    <property type="project" value="UniProtKB-KW"/>
</dbReference>
<feature type="region of interest" description="Disordered" evidence="1">
    <location>
        <begin position="125"/>
        <end position="159"/>
    </location>
</feature>
<dbReference type="Pfam" id="PF09492">
    <property type="entry name" value="Pec_lyase"/>
    <property type="match status" value="1"/>
</dbReference>
<dbReference type="RefSeq" id="WP_260472907.1">
    <property type="nucleotide sequence ID" value="NZ_RSDW01000001.1"/>
</dbReference>
<dbReference type="EMBL" id="RSDW01000001">
    <property type="protein sequence ID" value="RSL17837.1"/>
    <property type="molecule type" value="Genomic_DNA"/>
</dbReference>
<evidence type="ECO:0000256" key="2">
    <source>
        <dbReference type="SAM" id="SignalP"/>
    </source>
</evidence>
<gene>
    <name evidence="3" type="ORF">EDE15_3386</name>
</gene>
<evidence type="ECO:0000313" key="4">
    <source>
        <dbReference type="Proteomes" id="UP000269669"/>
    </source>
</evidence>
<sequence length="438" mass="47538">MVRPIIVTLRLLLLSLIAAVPLHAAVIGTSKPAESITAERIAQLPKKDRAVWTTYLQRSEKQRLADQAALAAERTPGAPEPTIPKEGFGTRSMPLDRTPDWYATPEARRTADVIVSFQTPAGGWSKNLDMGTTPRQRGQSYTTDNISKHLGPDDFDTPRDPHWNYVGTLDNDATTTQLRFLALVSASTPGPEGDPYRASFLRGIRYLLAAQFPNGGWPQVWPLEGGYHDAITFNDNAVTQAAEVLTAVSTGTGKYAFIPADLRKQAAASADRALANILATQVVIHGHPTIWAQQHDALTLAPVAGRNFEPVALATGESADILLYLMHLPNPSPQVIASIHAAATWLKNAAIYGEDWTGGRNTPGGRHLEAKPGAGPIWSRYYSIETGKPIFGDRDKTIHDDVSELSLERRNGYAWYGTGPQQALAAYADWSKAHASGI</sequence>
<dbReference type="Gene3D" id="1.50.10.20">
    <property type="match status" value="1"/>
</dbReference>
<organism evidence="3 4">
    <name type="scientific">Edaphobacter aggregans</name>
    <dbReference type="NCBI Taxonomy" id="570835"/>
    <lineage>
        <taxon>Bacteria</taxon>
        <taxon>Pseudomonadati</taxon>
        <taxon>Acidobacteriota</taxon>
        <taxon>Terriglobia</taxon>
        <taxon>Terriglobales</taxon>
        <taxon>Acidobacteriaceae</taxon>
        <taxon>Edaphobacter</taxon>
    </lineage>
</organism>
<name>A0A428MLR2_9BACT</name>
<accession>A0A428MLR2</accession>
<evidence type="ECO:0000256" key="1">
    <source>
        <dbReference type="SAM" id="MobiDB-lite"/>
    </source>
</evidence>
<protein>
    <submittedName>
        <fullName evidence="3">PelA/Pel-15E family pectate lyase</fullName>
    </submittedName>
</protein>
<feature type="compositionally biased region" description="Basic and acidic residues" evidence="1">
    <location>
        <begin position="146"/>
        <end position="159"/>
    </location>
</feature>